<dbReference type="InterPro" id="IPR011659">
    <property type="entry name" value="WD40"/>
</dbReference>
<evidence type="ECO:0000256" key="1">
    <source>
        <dbReference type="ARBA" id="ARBA00009820"/>
    </source>
</evidence>
<dbReference type="Proteomes" id="UP000033038">
    <property type="component" value="Chromosome"/>
</dbReference>
<proteinExistence type="inferred from homology"/>
<evidence type="ECO:0000313" key="4">
    <source>
        <dbReference type="Proteomes" id="UP000033038"/>
    </source>
</evidence>
<reference evidence="3 4" key="1">
    <citation type="submission" date="2014-07" db="EMBL/GenBank/DDBJ databases">
        <title>Methanogenic archaea and the global carbon cycle.</title>
        <authorList>
            <person name="Henriksen J.R."/>
            <person name="Luke J."/>
            <person name="Reinhart S."/>
            <person name="Benedict M.N."/>
            <person name="Youngblut N.D."/>
            <person name="Metcalf M.E."/>
            <person name="Whitaker R.J."/>
            <person name="Metcalf W.W."/>
        </authorList>
    </citation>
    <scope>NUCLEOTIDE SEQUENCE [LARGE SCALE GENOMIC DNA]</scope>
    <source>
        <strain evidence="3 4">Wiesmoor</strain>
    </source>
</reference>
<sequence>MNRYEQNIGSFFMILGKLSKYMEEIQMLRNILTIFILFSLLLVTNIASANSTSEDINFNVTSLDKILQTEGGFVVSSTAWSPDGHYLLVTCSKLISRSNSIYKHYLLDTNSHTFGEINYGIKEFSSYSVSKVEWSPSGDRIYFRILKFAGPTDSGSCFIVCNPDGTNLRGLGTNYTSLSDVIENLGSMGFQNNLKWSPDSSKIAFEWQKPENIFSGVYISNGNGTNTHEIRSEASQPVWYDSTKVFILSHKGIVELIDDNGDSIQTFHPENKNEQYCVFSVSPDKRKIIFVSGLPGSHNLQTYISNTDGSKLRGNVSHYGDTDEHILTKEYWQPNGSLLLVNQDGSLYIVEGNENNKRLLYEGNATNPQWFPDGKKILFVTNKNKLYSINVDGTNLTFITNFGLTTSYFWSLYKEAKQFSISPSGNIIAFTSALYPDTGKIIESEPDPSTRQNIAVPLFIVNSDGSNLTQVTPTIKGLYEMFGEWSPNGKQFTTDPIQLSDYPQQGDEGSCLIELEARNSSSMWTNMPVKKIIGREEPATVGKAQNSESNSTNTSQVTENKETSKQSPSFIFFELFVCLMGVWLLHKSRDT</sequence>
<dbReference type="PANTHER" id="PTHR36842">
    <property type="entry name" value="PROTEIN TOLB HOMOLOG"/>
    <property type="match status" value="1"/>
</dbReference>
<evidence type="ECO:0000256" key="2">
    <source>
        <dbReference type="SAM" id="MobiDB-lite"/>
    </source>
</evidence>
<protein>
    <recommendedName>
        <fullName evidence="5">Periplasmic component of the Tol biopolymer transport system</fullName>
    </recommendedName>
</protein>
<gene>
    <name evidence="3" type="ORF">MSBRW_1369</name>
</gene>
<feature type="region of interest" description="Disordered" evidence="2">
    <location>
        <begin position="539"/>
        <end position="562"/>
    </location>
</feature>
<dbReference type="PANTHER" id="PTHR36842:SF1">
    <property type="entry name" value="PROTEIN TOLB"/>
    <property type="match status" value="1"/>
</dbReference>
<dbReference type="Gene3D" id="2.120.10.30">
    <property type="entry name" value="TolB, C-terminal domain"/>
    <property type="match status" value="2"/>
</dbReference>
<dbReference type="SUPFAM" id="SSF50969">
    <property type="entry name" value="YVTN repeat-like/Quinoprotein amine dehydrogenase"/>
    <property type="match status" value="1"/>
</dbReference>
<organism evidence="3 4">
    <name type="scientific">Methanosarcina barkeri str. Wiesmoor</name>
    <dbReference type="NCBI Taxonomy" id="1434109"/>
    <lineage>
        <taxon>Archaea</taxon>
        <taxon>Methanobacteriati</taxon>
        <taxon>Methanobacteriota</taxon>
        <taxon>Stenosarchaea group</taxon>
        <taxon>Methanomicrobia</taxon>
        <taxon>Methanosarcinales</taxon>
        <taxon>Methanosarcinaceae</taxon>
        <taxon>Methanosarcina</taxon>
    </lineage>
</organism>
<name>A0A0E3QKD7_METBA</name>
<dbReference type="KEGG" id="mbw:MSBRW_1369"/>
<dbReference type="InterPro" id="IPR011044">
    <property type="entry name" value="Quino_amine_DH_bsu"/>
</dbReference>
<feature type="compositionally biased region" description="Low complexity" evidence="2">
    <location>
        <begin position="545"/>
        <end position="558"/>
    </location>
</feature>
<comment type="similarity">
    <text evidence="1">Belongs to the TolB family.</text>
</comment>
<dbReference type="AlphaFoldDB" id="A0A0E3QKD7"/>
<dbReference type="SUPFAM" id="SSF69304">
    <property type="entry name" value="Tricorn protease N-terminal domain"/>
    <property type="match status" value="1"/>
</dbReference>
<dbReference type="EMBL" id="CP009526">
    <property type="protein sequence ID" value="AKB50622.1"/>
    <property type="molecule type" value="Genomic_DNA"/>
</dbReference>
<dbReference type="HOGENOM" id="CLU_547045_0_0_2"/>
<evidence type="ECO:0000313" key="3">
    <source>
        <dbReference type="EMBL" id="AKB50622.1"/>
    </source>
</evidence>
<dbReference type="Pfam" id="PF07676">
    <property type="entry name" value="PD40"/>
    <property type="match status" value="1"/>
</dbReference>
<dbReference type="PATRIC" id="fig|1434109.4.peg.1720"/>
<accession>A0A0E3QKD7</accession>
<evidence type="ECO:0008006" key="5">
    <source>
        <dbReference type="Google" id="ProtNLM"/>
    </source>
</evidence>
<dbReference type="InterPro" id="IPR011042">
    <property type="entry name" value="6-blade_b-propeller_TolB-like"/>
</dbReference>